<comment type="caution">
    <text evidence="1">The sequence shown here is derived from an EMBL/GenBank/DDBJ whole genome shotgun (WGS) entry which is preliminary data.</text>
</comment>
<reference evidence="1 2" key="1">
    <citation type="submission" date="2017-05" db="EMBL/GenBank/DDBJ databases">
        <title>The Genome Sequence of Enterococcus sp. 8G7_MSG3316.</title>
        <authorList>
            <consortium name="The Broad Institute Genomics Platform"/>
            <consortium name="The Broad Institute Genomic Center for Infectious Diseases"/>
            <person name="Earl A."/>
            <person name="Manson A."/>
            <person name="Schwartman J."/>
            <person name="Gilmore M."/>
            <person name="Abouelleil A."/>
            <person name="Cao P."/>
            <person name="Chapman S."/>
            <person name="Cusick C."/>
            <person name="Shea T."/>
            <person name="Young S."/>
            <person name="Neafsey D."/>
            <person name="Nusbaum C."/>
            <person name="Birren B."/>
        </authorList>
    </citation>
    <scope>NUCLEOTIDE SEQUENCE [LARGE SCALE GENOMIC DNA]</scope>
    <source>
        <strain evidence="1 2">8G7_MSG3316</strain>
    </source>
</reference>
<dbReference type="EMBL" id="NGKU01000001">
    <property type="protein sequence ID" value="OTN77367.1"/>
    <property type="molecule type" value="Genomic_DNA"/>
</dbReference>
<gene>
    <name evidence="1" type="ORF">A5886_002467</name>
</gene>
<evidence type="ECO:0000313" key="2">
    <source>
        <dbReference type="Proteomes" id="UP000195043"/>
    </source>
</evidence>
<keyword evidence="2" id="KW-1185">Reference proteome</keyword>
<evidence type="ECO:0008006" key="3">
    <source>
        <dbReference type="Google" id="ProtNLM"/>
    </source>
</evidence>
<proteinExistence type="predicted"/>
<sequence length="67" mass="7179">MKIGTTTKLAVRIDTPDSEKPINQTLNRVTNGASEAQIVAVGEALTQFSETAALSSVVETIQNEYVK</sequence>
<dbReference type="AlphaFoldDB" id="A0A242A8I9"/>
<dbReference type="OrthoDB" id="9853751at2"/>
<dbReference type="RefSeq" id="WP_086275400.1">
    <property type="nucleotide sequence ID" value="NZ_NGKU01000001.1"/>
</dbReference>
<name>A0A242A8I9_9ENTE</name>
<evidence type="ECO:0000313" key="1">
    <source>
        <dbReference type="EMBL" id="OTN77367.1"/>
    </source>
</evidence>
<dbReference type="STRING" id="1834191.A5886_002467"/>
<organism evidence="1 2">
    <name type="scientific">Candidatus Enterococcus testudinis</name>
    <dbReference type="NCBI Taxonomy" id="1834191"/>
    <lineage>
        <taxon>Bacteria</taxon>
        <taxon>Bacillati</taxon>
        <taxon>Bacillota</taxon>
        <taxon>Bacilli</taxon>
        <taxon>Lactobacillales</taxon>
        <taxon>Enterococcaceae</taxon>
        <taxon>Enterococcus</taxon>
    </lineage>
</organism>
<accession>A0A242A8I9</accession>
<protein>
    <recommendedName>
        <fullName evidence="3">DUF1659 domain-containing protein</fullName>
    </recommendedName>
</protein>
<dbReference type="Proteomes" id="UP000195043">
    <property type="component" value="Unassembled WGS sequence"/>
</dbReference>